<protein>
    <submittedName>
        <fullName evidence="2">Uncharacterized protein</fullName>
    </submittedName>
</protein>
<feature type="transmembrane region" description="Helical" evidence="1">
    <location>
        <begin position="85"/>
        <end position="106"/>
    </location>
</feature>
<evidence type="ECO:0000313" key="2">
    <source>
        <dbReference type="EMBL" id="QHT86524.1"/>
    </source>
</evidence>
<feature type="transmembrane region" description="Helical" evidence="1">
    <location>
        <begin position="46"/>
        <end position="65"/>
    </location>
</feature>
<evidence type="ECO:0000256" key="1">
    <source>
        <dbReference type="SAM" id="Phobius"/>
    </source>
</evidence>
<accession>A0A6C0I0W2</accession>
<proteinExistence type="predicted"/>
<name>A0A6C0I0W2_9ZZZZ</name>
<sequence>MNIINKIPIKKLLKKNDDEIADEANGNYININTVLNKKKHNANMSTFKLVIILFLLYIFISSILFKNSVLSLFGKKCINNGNPTCLGVIIQGIFLILFYMLFANLINRGVI</sequence>
<dbReference type="EMBL" id="MN740070">
    <property type="protein sequence ID" value="QHT86524.1"/>
    <property type="molecule type" value="Genomic_DNA"/>
</dbReference>
<keyword evidence="1" id="KW-0472">Membrane</keyword>
<dbReference type="AlphaFoldDB" id="A0A6C0I0W2"/>
<reference evidence="2" key="1">
    <citation type="journal article" date="2020" name="Nature">
        <title>Giant virus diversity and host interactions through global metagenomics.</title>
        <authorList>
            <person name="Schulz F."/>
            <person name="Roux S."/>
            <person name="Paez-Espino D."/>
            <person name="Jungbluth S."/>
            <person name="Walsh D.A."/>
            <person name="Denef V.J."/>
            <person name="McMahon K.D."/>
            <person name="Konstantinidis K.T."/>
            <person name="Eloe-Fadrosh E.A."/>
            <person name="Kyrpides N.C."/>
            <person name="Woyke T."/>
        </authorList>
    </citation>
    <scope>NUCLEOTIDE SEQUENCE</scope>
    <source>
        <strain evidence="2">GVMAG-M-3300023184-186</strain>
    </source>
</reference>
<keyword evidence="1" id="KW-0812">Transmembrane</keyword>
<organism evidence="2">
    <name type="scientific">viral metagenome</name>
    <dbReference type="NCBI Taxonomy" id="1070528"/>
    <lineage>
        <taxon>unclassified sequences</taxon>
        <taxon>metagenomes</taxon>
        <taxon>organismal metagenomes</taxon>
    </lineage>
</organism>
<keyword evidence="1" id="KW-1133">Transmembrane helix</keyword>